<dbReference type="GO" id="GO:0016567">
    <property type="term" value="P:protein ubiquitination"/>
    <property type="evidence" value="ECO:0007669"/>
    <property type="project" value="UniProtKB-UniPathway"/>
</dbReference>
<dbReference type="PANTHER" id="PTHR10953:SF4">
    <property type="entry name" value="UBIQUITIN-ACTIVATING ENZYME E1 C-TERMINAL DOMAIN-CONTAINING PROTEIN"/>
    <property type="match status" value="1"/>
</dbReference>
<name>A0A1R2BJD8_9CILI</name>
<dbReference type="PANTHER" id="PTHR10953">
    <property type="entry name" value="UBIQUITIN-ACTIVATING ENZYME E1"/>
    <property type="match status" value="1"/>
</dbReference>
<evidence type="ECO:0000256" key="2">
    <source>
        <dbReference type="ARBA" id="ARBA00005673"/>
    </source>
</evidence>
<dbReference type="PRINTS" id="PR01849">
    <property type="entry name" value="UBIQUITINACT"/>
</dbReference>
<dbReference type="Gene3D" id="3.40.50.720">
    <property type="entry name" value="NAD(P)-binding Rossmann-like Domain"/>
    <property type="match status" value="1"/>
</dbReference>
<dbReference type="InterPro" id="IPR000011">
    <property type="entry name" value="UBQ/SUMO-activ_enz_E1-like"/>
</dbReference>
<evidence type="ECO:0000313" key="5">
    <source>
        <dbReference type="EMBL" id="OMJ76868.1"/>
    </source>
</evidence>
<dbReference type="InterPro" id="IPR032418">
    <property type="entry name" value="E1_FCCH"/>
</dbReference>
<dbReference type="Gene3D" id="2.40.30.180">
    <property type="entry name" value="Ubiquitin-activating enzyme E1, FCCH domain"/>
    <property type="match status" value="1"/>
</dbReference>
<dbReference type="InterPro" id="IPR038252">
    <property type="entry name" value="UBA_E1_C_sf"/>
</dbReference>
<sequence length="967" mass="109473">MAEISRFYSRQTAALGPESFHKIKNLHVLVSGLRGPGIECAKNLILCGIGEVTIHDDTFLSFEELYSNFFLSTPNDIPKTQIVEKAKTPASKQESGQKTRSQAYLGALQALNPQVKVFSKEGRLDENFISQFSLVVFTESNLASLVHLNHFCRTKNPPIGFVCCENWGAFGYMFVDFGPEFITYDKTGEENRSYYISNITKENPGIVTVYDRHYLQDGNYVIFKEVQGMEEINNTPPRPVRVVSNNSFSIEDTTGYSFYLKEGVAEHFKIPDKIRFKSLEVSITKPALVAEDIHRAEHLHIITRAISEYVKLHNELPGLNNDHDASQVLLIAQSINNSSKESNHLFVEEIDKALLYKISHNARWQLAAFSSYWGALLCSEVIKFTGKYTPLTQWMNHDWLDLVPEGKKNIITEMNSHLANSKGIIVGVGALGSEVLKLCVQSGVKNFIVADKGKVKQSDCHLLYSSETIGQQKAMVACERLIAKDDSLRIRCENEDIASIDISDNEWEGIHWVISAVDNHNSREAIDKLCVWHEKPMIEGSFSGTFGLCNVYKPFVSQSYCEAVANPEKPTSQDIIMNFPYNIEHCIEYAKIKFKVYFNESILELRTFLEDPTGHLALIPESEKYSKMHILYTYLEILQHNSYEECLKYSREKFTEFFHETISKLLQNYPQDCKDNDGKTFWTGFKKLPISTPFENTDDIHVQFVESFACLLAAVLGIAVGKIPAKDMKEGHSQLRTHTVADLQAILSAWKDQHFLSQVFPAYFDADNNIHSLFVHSLSTIRARCYKILEIDRFTTEIIAGNINGCLSSTCSIVASCICIELYRLFGHNNKNINLNLGSNNFVTYEPAKPKQNFSVDYHPELEAPVKAIPEGFTVWDKMTINGPLTLNGLIDFFANQHNLKVNLISVAKKCLFNGFSEGNENMQKTFEELFSECRERGGKSLRIEVSCEENSTGIDVLTPVIKYILS</sequence>
<keyword evidence="6" id="KW-1185">Reference proteome</keyword>
<dbReference type="InterPro" id="IPR042302">
    <property type="entry name" value="E1_FCCH_sf"/>
</dbReference>
<evidence type="ECO:0000313" key="6">
    <source>
        <dbReference type="Proteomes" id="UP000187209"/>
    </source>
</evidence>
<dbReference type="Gene3D" id="3.40.50.12550">
    <property type="entry name" value="Ubiquitin-activating enzyme E1, inactive adenylation domain, subdomain 2"/>
    <property type="match status" value="1"/>
</dbReference>
<proteinExistence type="inferred from homology"/>
<dbReference type="SUPFAM" id="SSF69572">
    <property type="entry name" value="Activating enzymes of the ubiquitin-like proteins"/>
    <property type="match status" value="2"/>
</dbReference>
<dbReference type="Proteomes" id="UP000187209">
    <property type="component" value="Unassembled WGS sequence"/>
</dbReference>
<dbReference type="Pfam" id="PF16190">
    <property type="entry name" value="E1_FCCH"/>
    <property type="match status" value="1"/>
</dbReference>
<evidence type="ECO:0000256" key="1">
    <source>
        <dbReference type="ARBA" id="ARBA00004906"/>
    </source>
</evidence>
<dbReference type="InterPro" id="IPR032420">
    <property type="entry name" value="E1_4HB"/>
</dbReference>
<dbReference type="UniPathway" id="UPA00143"/>
<dbReference type="GO" id="GO:0031510">
    <property type="term" value="C:SUMO activating enzyme complex"/>
    <property type="evidence" value="ECO:0007669"/>
    <property type="project" value="TreeGrafter"/>
</dbReference>
<dbReference type="GO" id="GO:0019948">
    <property type="term" value="F:SUMO activating enzyme activity"/>
    <property type="evidence" value="ECO:0007669"/>
    <property type="project" value="TreeGrafter"/>
</dbReference>
<dbReference type="AlphaFoldDB" id="A0A1R2BJD8"/>
<keyword evidence="3" id="KW-0436">Ligase</keyword>
<dbReference type="GO" id="GO:0016925">
    <property type="term" value="P:protein sumoylation"/>
    <property type="evidence" value="ECO:0007669"/>
    <property type="project" value="TreeGrafter"/>
</dbReference>
<dbReference type="OrthoDB" id="10252231at2759"/>
<dbReference type="InterPro" id="IPR042063">
    <property type="entry name" value="Ubi_acti_E1_SCCH"/>
</dbReference>
<dbReference type="Pfam" id="PF10585">
    <property type="entry name" value="UBA_E1_SCCH"/>
    <property type="match status" value="2"/>
</dbReference>
<comment type="pathway">
    <text evidence="1">Protein modification; protein ubiquitination.</text>
</comment>
<comment type="caution">
    <text evidence="5">The sequence shown here is derived from an EMBL/GenBank/DDBJ whole genome shotgun (WGS) entry which is preliminary data.</text>
</comment>
<comment type="similarity">
    <text evidence="2">Belongs to the ubiquitin-activating E1 family.</text>
</comment>
<evidence type="ECO:0000256" key="3">
    <source>
        <dbReference type="ARBA" id="ARBA00022598"/>
    </source>
</evidence>
<feature type="domain" description="Ubiquitin-activating enzyme E1 C-terminal" evidence="4">
    <location>
        <begin position="830"/>
        <end position="962"/>
    </location>
</feature>
<protein>
    <recommendedName>
        <fullName evidence="4">Ubiquitin-activating enzyme E1 C-terminal domain-containing protein</fullName>
    </recommendedName>
</protein>
<dbReference type="SMART" id="SM00985">
    <property type="entry name" value="UBA_e1_C"/>
    <property type="match status" value="1"/>
</dbReference>
<dbReference type="Pfam" id="PF00899">
    <property type="entry name" value="ThiF"/>
    <property type="match status" value="1"/>
</dbReference>
<dbReference type="Pfam" id="PF09358">
    <property type="entry name" value="E1_UFD"/>
    <property type="match status" value="1"/>
</dbReference>
<dbReference type="EMBL" id="MPUH01000607">
    <property type="protein sequence ID" value="OMJ76868.1"/>
    <property type="molecule type" value="Genomic_DNA"/>
</dbReference>
<gene>
    <name evidence="5" type="ORF">SteCoe_23676</name>
</gene>
<organism evidence="5 6">
    <name type="scientific">Stentor coeruleus</name>
    <dbReference type="NCBI Taxonomy" id="5963"/>
    <lineage>
        <taxon>Eukaryota</taxon>
        <taxon>Sar</taxon>
        <taxon>Alveolata</taxon>
        <taxon>Ciliophora</taxon>
        <taxon>Postciliodesmatophora</taxon>
        <taxon>Heterotrichea</taxon>
        <taxon>Heterotrichida</taxon>
        <taxon>Stentoridae</taxon>
        <taxon>Stentor</taxon>
    </lineage>
</organism>
<evidence type="ECO:0000259" key="4">
    <source>
        <dbReference type="SMART" id="SM00985"/>
    </source>
</evidence>
<dbReference type="InterPro" id="IPR035985">
    <property type="entry name" value="Ubiquitin-activating_enz"/>
</dbReference>
<dbReference type="GO" id="GO:0005737">
    <property type="term" value="C:cytoplasm"/>
    <property type="evidence" value="ECO:0007669"/>
    <property type="project" value="TreeGrafter"/>
</dbReference>
<dbReference type="Gene3D" id="3.10.290.60">
    <property type="entry name" value="Ubiquitin-activating enzyme E1, UFD domain"/>
    <property type="match status" value="1"/>
</dbReference>
<dbReference type="Gene3D" id="1.10.10.2660">
    <property type="entry name" value="Ubiquitin-activating enzyme E1, SCCH domain"/>
    <property type="match status" value="1"/>
</dbReference>
<dbReference type="InterPro" id="IPR042449">
    <property type="entry name" value="Ub-E1_IAD_1"/>
</dbReference>
<dbReference type="InterPro" id="IPR018965">
    <property type="entry name" value="Ub-activating_enz_E1_C"/>
</dbReference>
<dbReference type="InterPro" id="IPR019572">
    <property type="entry name" value="UBA_E1_SCCH"/>
</dbReference>
<reference evidence="5 6" key="1">
    <citation type="submission" date="2016-11" db="EMBL/GenBank/DDBJ databases">
        <title>The macronuclear genome of Stentor coeruleus: a giant cell with tiny introns.</title>
        <authorList>
            <person name="Slabodnick M."/>
            <person name="Ruby J.G."/>
            <person name="Reiff S.B."/>
            <person name="Swart E.C."/>
            <person name="Gosai S."/>
            <person name="Prabakaran S."/>
            <person name="Witkowska E."/>
            <person name="Larue G.E."/>
            <person name="Fisher S."/>
            <person name="Freeman R.M."/>
            <person name="Gunawardena J."/>
            <person name="Chu W."/>
            <person name="Stover N.A."/>
            <person name="Gregory B.D."/>
            <person name="Nowacki M."/>
            <person name="Derisi J."/>
            <person name="Roy S.W."/>
            <person name="Marshall W.F."/>
            <person name="Sood P."/>
        </authorList>
    </citation>
    <scope>NUCLEOTIDE SEQUENCE [LARGE SCALE GENOMIC DNA]</scope>
    <source>
        <strain evidence="5">WM001</strain>
    </source>
</reference>
<dbReference type="Gene3D" id="3.50.50.80">
    <property type="entry name" value="Ubiquitin-activating enzyme E1, inactive adenylation domain, subdomain 1"/>
    <property type="match status" value="1"/>
</dbReference>
<dbReference type="InterPro" id="IPR000594">
    <property type="entry name" value="ThiF_NAD_FAD-bd"/>
</dbReference>
<dbReference type="InterPro" id="IPR045886">
    <property type="entry name" value="ThiF/MoeB/HesA"/>
</dbReference>
<accession>A0A1R2BJD8</accession>
<dbReference type="Pfam" id="PF16191">
    <property type="entry name" value="E1_4HB"/>
    <property type="match status" value="1"/>
</dbReference>
<dbReference type="FunFam" id="2.40.30.180:FF:000002">
    <property type="entry name" value="Ubiquitin-activating enzyme E1 2"/>
    <property type="match status" value="1"/>
</dbReference>